<keyword evidence="5 8" id="KW-0521">NADP</keyword>
<dbReference type="InterPro" id="IPR017437">
    <property type="entry name" value="ATP-NAD_kinase_PpnK-typ_C"/>
</dbReference>
<comment type="caution">
    <text evidence="8">Lacks conserved residue(s) required for the propagation of feature annotation.</text>
</comment>
<evidence type="ECO:0000256" key="1">
    <source>
        <dbReference type="ARBA" id="ARBA00022679"/>
    </source>
</evidence>
<comment type="function">
    <text evidence="8">Involved in the regulation of the intracellular balance of NAD and NADP, and is a key enzyme in the biosynthesis of NADP. Catalyzes specifically the phosphorylation on 2'-hydroxyl of the adenosine moiety of NAD to yield NADP.</text>
</comment>
<dbReference type="EC" id="2.7.1.23" evidence="8"/>
<feature type="binding site" evidence="8">
    <location>
        <position position="228"/>
    </location>
    <ligand>
        <name>NAD(+)</name>
        <dbReference type="ChEBI" id="CHEBI:57540"/>
    </ligand>
</feature>
<dbReference type="GO" id="GO:0005737">
    <property type="term" value="C:cytoplasm"/>
    <property type="evidence" value="ECO:0007669"/>
    <property type="project" value="UniProtKB-SubCell"/>
</dbReference>
<dbReference type="AlphaFoldDB" id="A0A1Z5IPD0"/>
<dbReference type="RefSeq" id="WP_089088588.1">
    <property type="nucleotide sequence ID" value="NZ_BCMH01000007.1"/>
</dbReference>
<comment type="cofactor">
    <cofactor evidence="8">
        <name>a divalent metal cation</name>
        <dbReference type="ChEBI" id="CHEBI:60240"/>
    </cofactor>
</comment>
<dbReference type="GO" id="GO:0006741">
    <property type="term" value="P:NADP+ biosynthetic process"/>
    <property type="evidence" value="ECO:0007669"/>
    <property type="project" value="UniProtKB-UniRule"/>
</dbReference>
<dbReference type="InterPro" id="IPR002504">
    <property type="entry name" value="NADK"/>
</dbReference>
<accession>A0A1Z5IPD0</accession>
<dbReference type="PANTHER" id="PTHR20275">
    <property type="entry name" value="NAD KINASE"/>
    <property type="match status" value="1"/>
</dbReference>
<dbReference type="Pfam" id="PF20143">
    <property type="entry name" value="NAD_kinase_C"/>
    <property type="match status" value="1"/>
</dbReference>
<dbReference type="EMBL" id="BCMH01000007">
    <property type="protein sequence ID" value="GAX03619.1"/>
    <property type="molecule type" value="Genomic_DNA"/>
</dbReference>
<gene>
    <name evidence="8" type="primary">nadK</name>
    <name evidence="9" type="ORF">IWT140_01224</name>
    <name evidence="10" type="ORF">IWT25_00869</name>
</gene>
<evidence type="ECO:0000256" key="5">
    <source>
        <dbReference type="ARBA" id="ARBA00022857"/>
    </source>
</evidence>
<feature type="binding site" evidence="8">
    <location>
        <begin position="45"/>
        <end position="46"/>
    </location>
    <ligand>
        <name>NAD(+)</name>
        <dbReference type="ChEBI" id="CHEBI:57540"/>
    </ligand>
</feature>
<dbReference type="OrthoDB" id="9774737at2"/>
<dbReference type="InterPro" id="IPR017438">
    <property type="entry name" value="ATP-NAD_kinase_N"/>
</dbReference>
<comment type="caution">
    <text evidence="9">The sequence shown here is derived from an EMBL/GenBank/DDBJ whole genome shotgun (WGS) entry which is preliminary data.</text>
</comment>
<evidence type="ECO:0000313" key="12">
    <source>
        <dbReference type="Proteomes" id="UP000198430"/>
    </source>
</evidence>
<evidence type="ECO:0000256" key="8">
    <source>
        <dbReference type="HAMAP-Rule" id="MF_00361"/>
    </source>
</evidence>
<evidence type="ECO:0000256" key="4">
    <source>
        <dbReference type="ARBA" id="ARBA00022840"/>
    </source>
</evidence>
<keyword evidence="4 8" id="KW-0067">ATP-binding</keyword>
<evidence type="ECO:0000313" key="10">
    <source>
        <dbReference type="EMBL" id="GAX05545.1"/>
    </source>
</evidence>
<evidence type="ECO:0000256" key="2">
    <source>
        <dbReference type="ARBA" id="ARBA00022741"/>
    </source>
</evidence>
<evidence type="ECO:0000313" key="9">
    <source>
        <dbReference type="EMBL" id="GAX03619.1"/>
    </source>
</evidence>
<feature type="binding site" evidence="8">
    <location>
        <begin position="160"/>
        <end position="165"/>
    </location>
    <ligand>
        <name>NAD(+)</name>
        <dbReference type="ChEBI" id="CHEBI:57540"/>
    </ligand>
</feature>
<keyword evidence="1 8" id="KW-0808">Transferase</keyword>
<proteinExistence type="inferred from homology"/>
<dbReference type="NCBIfam" id="NF003424">
    <property type="entry name" value="PRK04885.1"/>
    <property type="match status" value="1"/>
</dbReference>
<feature type="binding site" evidence="8">
    <location>
        <position position="149"/>
    </location>
    <ligand>
        <name>NAD(+)</name>
        <dbReference type="ChEBI" id="CHEBI:57540"/>
    </ligand>
</feature>
<name>A0A1Z5IPD0_9LACO</name>
<organism evidence="9 12">
    <name type="scientific">Secundilactobacillus pentosiphilus</name>
    <dbReference type="NCBI Taxonomy" id="1714682"/>
    <lineage>
        <taxon>Bacteria</taxon>
        <taxon>Bacillati</taxon>
        <taxon>Bacillota</taxon>
        <taxon>Bacilli</taxon>
        <taxon>Lactobacillales</taxon>
        <taxon>Lactobacillaceae</taxon>
        <taxon>Secundilactobacillus</taxon>
    </lineage>
</organism>
<feature type="binding site" evidence="8">
    <location>
        <position position="184"/>
    </location>
    <ligand>
        <name>NAD(+)</name>
        <dbReference type="ChEBI" id="CHEBI:57540"/>
    </ligand>
</feature>
<feature type="active site" description="Proton acceptor" evidence="8">
    <location>
        <position position="45"/>
    </location>
</feature>
<dbReference type="GO" id="GO:0019674">
    <property type="term" value="P:NAD+ metabolic process"/>
    <property type="evidence" value="ECO:0007669"/>
    <property type="project" value="InterPro"/>
</dbReference>
<dbReference type="InterPro" id="IPR016064">
    <property type="entry name" value="NAD/diacylglycerol_kinase_sf"/>
</dbReference>
<evidence type="ECO:0000256" key="6">
    <source>
        <dbReference type="ARBA" id="ARBA00023027"/>
    </source>
</evidence>
<keyword evidence="2 8" id="KW-0547">Nucleotide-binding</keyword>
<dbReference type="SUPFAM" id="SSF111331">
    <property type="entry name" value="NAD kinase/diacylglycerol kinase-like"/>
    <property type="match status" value="1"/>
</dbReference>
<dbReference type="EMBL" id="BCMI01000006">
    <property type="protein sequence ID" value="GAX05545.1"/>
    <property type="molecule type" value="Genomic_DNA"/>
</dbReference>
<dbReference type="Gene3D" id="2.60.200.30">
    <property type="entry name" value="Probable inorganic polyphosphate/atp-NAD kinase, domain 2"/>
    <property type="match status" value="1"/>
</dbReference>
<dbReference type="Proteomes" id="UP000198430">
    <property type="component" value="Unassembled WGS sequence"/>
</dbReference>
<sequence length="272" mass="30367">MKIGIFSNPGSDSTRVSNALKSKIKAEHLTLDNGHPDILITVGGDGTLLSAFHHYEDQLASIRFVGIHTGHLGFYTDWRDYEVDELIDSLAHDNGQSVSYPLLDMLIEYSNGDRESRLALNESTLKKVTGTMLANVYIKDQLFELFRGDGLCVSTPTGSTAYNKSAGGAVISSELNVVQVSEIASINNRVFRTLGSPIIISPSEWVRIEPVQLDKSQVNDILMTCDQNMVENHRIKSVTYRISKQRIAFAEYRHTQFWKRVSESFIGVKPID</sequence>
<dbReference type="GO" id="GO:0003951">
    <property type="term" value="F:NAD+ kinase activity"/>
    <property type="evidence" value="ECO:0007669"/>
    <property type="project" value="UniProtKB-UniRule"/>
</dbReference>
<dbReference type="GO" id="GO:0051287">
    <property type="term" value="F:NAD binding"/>
    <property type="evidence" value="ECO:0007669"/>
    <property type="project" value="UniProtKB-ARBA"/>
</dbReference>
<dbReference type="GO" id="GO:0046872">
    <property type="term" value="F:metal ion binding"/>
    <property type="evidence" value="ECO:0007669"/>
    <property type="project" value="UniProtKB-UniRule"/>
</dbReference>
<evidence type="ECO:0000256" key="3">
    <source>
        <dbReference type="ARBA" id="ARBA00022777"/>
    </source>
</evidence>
<comment type="catalytic activity">
    <reaction evidence="7 8">
        <text>NAD(+) + ATP = ADP + NADP(+) + H(+)</text>
        <dbReference type="Rhea" id="RHEA:18629"/>
        <dbReference type="ChEBI" id="CHEBI:15378"/>
        <dbReference type="ChEBI" id="CHEBI:30616"/>
        <dbReference type="ChEBI" id="CHEBI:57540"/>
        <dbReference type="ChEBI" id="CHEBI:58349"/>
        <dbReference type="ChEBI" id="CHEBI:456216"/>
        <dbReference type="EC" id="2.7.1.23"/>
    </reaction>
</comment>
<dbReference type="PANTHER" id="PTHR20275:SF0">
    <property type="entry name" value="NAD KINASE"/>
    <property type="match status" value="1"/>
</dbReference>
<dbReference type="HAMAP" id="MF_00361">
    <property type="entry name" value="NAD_kinase"/>
    <property type="match status" value="1"/>
</dbReference>
<keyword evidence="3 8" id="KW-0418">Kinase</keyword>
<comment type="subcellular location">
    <subcellularLocation>
        <location evidence="8">Cytoplasm</location>
    </subcellularLocation>
</comment>
<dbReference type="Gene3D" id="3.40.50.10330">
    <property type="entry name" value="Probable inorganic polyphosphate/atp-NAD kinase, domain 1"/>
    <property type="match status" value="1"/>
</dbReference>
<feature type="binding site" evidence="8">
    <location>
        <begin position="121"/>
        <end position="122"/>
    </location>
    <ligand>
        <name>NAD(+)</name>
        <dbReference type="ChEBI" id="CHEBI:57540"/>
    </ligand>
</feature>
<feature type="binding site" evidence="8">
    <location>
        <position position="147"/>
    </location>
    <ligand>
        <name>NAD(+)</name>
        <dbReference type="ChEBI" id="CHEBI:57540"/>
    </ligand>
</feature>
<protein>
    <recommendedName>
        <fullName evidence="8">NAD kinase</fullName>
        <ecNumber evidence="8">2.7.1.23</ecNumber>
    </recommendedName>
    <alternativeName>
        <fullName evidence="8">ATP-dependent NAD kinase</fullName>
    </alternativeName>
</protein>
<accession>A0A1Z5IUV3</accession>
<comment type="similarity">
    <text evidence="8">Belongs to the NAD kinase family.</text>
</comment>
<evidence type="ECO:0000313" key="11">
    <source>
        <dbReference type="Proteomes" id="UP000198414"/>
    </source>
</evidence>
<reference evidence="11 12" key="1">
    <citation type="submission" date="2015-11" db="EMBL/GenBank/DDBJ databases">
        <title>Draft genome sequences of new species of the genus Lactobacillus isolated from orchardgrass silage.</title>
        <authorList>
            <person name="Tohno M."/>
            <person name="Tanizawa Y."/>
            <person name="Arita M."/>
        </authorList>
    </citation>
    <scope>NUCLEOTIDE SEQUENCE [LARGE SCALE GENOMIC DNA]</scope>
    <source>
        <strain evidence="9 12">IWT140</strain>
        <strain evidence="10 11">IWT25</strain>
    </source>
</reference>
<keyword evidence="6 8" id="KW-0520">NAD</keyword>
<evidence type="ECO:0000256" key="7">
    <source>
        <dbReference type="ARBA" id="ARBA00047925"/>
    </source>
</evidence>
<dbReference type="Proteomes" id="UP000198414">
    <property type="component" value="Unassembled WGS sequence"/>
</dbReference>
<keyword evidence="8" id="KW-0963">Cytoplasm</keyword>
<dbReference type="GO" id="GO:0005524">
    <property type="term" value="F:ATP binding"/>
    <property type="evidence" value="ECO:0007669"/>
    <property type="project" value="UniProtKB-KW"/>
</dbReference>
<dbReference type="Pfam" id="PF01513">
    <property type="entry name" value="NAD_kinase"/>
    <property type="match status" value="1"/>
</dbReference>
<keyword evidence="12" id="KW-1185">Reference proteome</keyword>